<comment type="subcellular location">
    <subcellularLocation>
        <location evidence="2">Cytoplasm</location>
    </subcellularLocation>
    <subcellularLocation>
        <location evidence="1">Nucleus</location>
    </subcellularLocation>
</comment>
<evidence type="ECO:0000256" key="3">
    <source>
        <dbReference type="ARBA" id="ARBA00005902"/>
    </source>
</evidence>
<keyword evidence="4" id="KW-0963">Cytoplasm</keyword>
<dbReference type="SUPFAM" id="SSF74784">
    <property type="entry name" value="Translin"/>
    <property type="match status" value="1"/>
</dbReference>
<reference evidence="8 9" key="1">
    <citation type="journal article" date="2021" name="Elife">
        <title>Chloroplast acquisition without the gene transfer in kleptoplastic sea slugs, Plakobranchus ocellatus.</title>
        <authorList>
            <person name="Maeda T."/>
            <person name="Takahashi S."/>
            <person name="Yoshida T."/>
            <person name="Shimamura S."/>
            <person name="Takaki Y."/>
            <person name="Nagai Y."/>
            <person name="Toyoda A."/>
            <person name="Suzuki Y."/>
            <person name="Arimoto A."/>
            <person name="Ishii H."/>
            <person name="Satoh N."/>
            <person name="Nishiyama T."/>
            <person name="Hasebe M."/>
            <person name="Maruyama T."/>
            <person name="Minagawa J."/>
            <person name="Obokata J."/>
            <person name="Shigenobu S."/>
        </authorList>
    </citation>
    <scope>NUCLEOTIDE SEQUENCE [LARGE SCALE GENOMIC DNA]</scope>
</reference>
<evidence type="ECO:0000256" key="4">
    <source>
        <dbReference type="ARBA" id="ARBA00022490"/>
    </source>
</evidence>
<organism evidence="8 9">
    <name type="scientific">Elysia marginata</name>
    <dbReference type="NCBI Taxonomy" id="1093978"/>
    <lineage>
        <taxon>Eukaryota</taxon>
        <taxon>Metazoa</taxon>
        <taxon>Spiralia</taxon>
        <taxon>Lophotrochozoa</taxon>
        <taxon>Mollusca</taxon>
        <taxon>Gastropoda</taxon>
        <taxon>Heterobranchia</taxon>
        <taxon>Euthyneura</taxon>
        <taxon>Panpulmonata</taxon>
        <taxon>Sacoglossa</taxon>
        <taxon>Placobranchoidea</taxon>
        <taxon>Plakobranchidae</taxon>
        <taxon>Elysia</taxon>
    </lineage>
</organism>
<evidence type="ECO:0000256" key="6">
    <source>
        <dbReference type="ARBA" id="ARBA00023125"/>
    </source>
</evidence>
<keyword evidence="5" id="KW-0694">RNA-binding</keyword>
<comment type="similarity">
    <text evidence="3">Belongs to the translin family.</text>
</comment>
<dbReference type="AlphaFoldDB" id="A0AAV4HRQ2"/>
<evidence type="ECO:0000313" key="8">
    <source>
        <dbReference type="EMBL" id="GFS00166.1"/>
    </source>
</evidence>
<dbReference type="Pfam" id="PF01997">
    <property type="entry name" value="Translin"/>
    <property type="match status" value="1"/>
</dbReference>
<dbReference type="FunFam" id="1.20.58.190:FF:000001">
    <property type="entry name" value="Translin"/>
    <property type="match status" value="1"/>
</dbReference>
<accession>A0AAV4HRQ2</accession>
<protein>
    <submittedName>
        <fullName evidence="8">Translin</fullName>
    </submittedName>
</protein>
<dbReference type="GO" id="GO:0043565">
    <property type="term" value="F:sequence-specific DNA binding"/>
    <property type="evidence" value="ECO:0007669"/>
    <property type="project" value="InterPro"/>
</dbReference>
<name>A0AAV4HRQ2_9GAST</name>
<dbReference type="GO" id="GO:0005737">
    <property type="term" value="C:cytoplasm"/>
    <property type="evidence" value="ECO:0007669"/>
    <property type="project" value="UniProtKB-SubCell"/>
</dbReference>
<sequence>MESTTEIFKDFQEYLNADHDLREEIRTVVRELEQTAREIQTILQAIHQPTNVSNATSICDNASSQFSKVREHYTSLASKIPEGQYY</sequence>
<feature type="non-terminal residue" evidence="8">
    <location>
        <position position="86"/>
    </location>
</feature>
<keyword evidence="6" id="KW-0238">DNA-binding</keyword>
<evidence type="ECO:0000313" key="9">
    <source>
        <dbReference type="Proteomes" id="UP000762676"/>
    </source>
</evidence>
<gene>
    <name evidence="8" type="ORF">ElyMa_004547400</name>
</gene>
<dbReference type="PANTHER" id="PTHR10741">
    <property type="entry name" value="TRANSLIN AND TRANSLIN ASSOCIATED PROTEIN X"/>
    <property type="match status" value="1"/>
</dbReference>
<dbReference type="EMBL" id="BMAT01009169">
    <property type="protein sequence ID" value="GFS00166.1"/>
    <property type="molecule type" value="Genomic_DNA"/>
</dbReference>
<dbReference type="InterPro" id="IPR016068">
    <property type="entry name" value="Translin_N"/>
</dbReference>
<evidence type="ECO:0000256" key="2">
    <source>
        <dbReference type="ARBA" id="ARBA00004496"/>
    </source>
</evidence>
<dbReference type="Proteomes" id="UP000762676">
    <property type="component" value="Unassembled WGS sequence"/>
</dbReference>
<evidence type="ECO:0000256" key="1">
    <source>
        <dbReference type="ARBA" id="ARBA00004123"/>
    </source>
</evidence>
<dbReference type="GO" id="GO:0005634">
    <property type="term" value="C:nucleus"/>
    <property type="evidence" value="ECO:0007669"/>
    <property type="project" value="UniProtKB-SubCell"/>
</dbReference>
<dbReference type="Gene3D" id="1.20.58.190">
    <property type="entry name" value="Translin, domain 1"/>
    <property type="match status" value="1"/>
</dbReference>
<comment type="caution">
    <text evidence="8">The sequence shown here is derived from an EMBL/GenBank/DDBJ whole genome shotgun (WGS) entry which is preliminary data.</text>
</comment>
<dbReference type="InterPro" id="IPR002848">
    <property type="entry name" value="Translin_fam"/>
</dbReference>
<keyword evidence="7" id="KW-0539">Nucleus</keyword>
<keyword evidence="9" id="KW-1185">Reference proteome</keyword>
<evidence type="ECO:0000256" key="5">
    <source>
        <dbReference type="ARBA" id="ARBA00022884"/>
    </source>
</evidence>
<dbReference type="GO" id="GO:0003723">
    <property type="term" value="F:RNA binding"/>
    <property type="evidence" value="ECO:0007669"/>
    <property type="project" value="UniProtKB-KW"/>
</dbReference>
<evidence type="ECO:0000256" key="7">
    <source>
        <dbReference type="ARBA" id="ARBA00023242"/>
    </source>
</evidence>
<dbReference type="InterPro" id="IPR036081">
    <property type="entry name" value="Translin_sf"/>
</dbReference>
<proteinExistence type="inferred from homology"/>